<keyword evidence="2" id="KW-1133">Transmembrane helix</keyword>
<keyword evidence="2" id="KW-0812">Transmembrane</keyword>
<feature type="transmembrane region" description="Helical" evidence="2">
    <location>
        <begin position="28"/>
        <end position="45"/>
    </location>
</feature>
<keyword evidence="2" id="KW-0472">Membrane</keyword>
<dbReference type="RefSeq" id="WP_021841770.1">
    <property type="nucleotide sequence ID" value="NZ_CACRUX010000005.1"/>
</dbReference>
<evidence type="ECO:0000313" key="3">
    <source>
        <dbReference type="EMBL" id="VYT69410.1"/>
    </source>
</evidence>
<organism evidence="3">
    <name type="scientific">Veillonella ratti</name>
    <dbReference type="NCBI Taxonomy" id="103892"/>
    <lineage>
        <taxon>Bacteria</taxon>
        <taxon>Bacillati</taxon>
        <taxon>Bacillota</taxon>
        <taxon>Negativicutes</taxon>
        <taxon>Veillonellales</taxon>
        <taxon>Veillonellaceae</taxon>
        <taxon>Veillonella</taxon>
    </lineage>
</organism>
<proteinExistence type="predicted"/>
<accession>A0A6N2YUX4</accession>
<feature type="compositionally biased region" description="Basic and acidic residues" evidence="1">
    <location>
        <begin position="86"/>
        <end position="98"/>
    </location>
</feature>
<feature type="region of interest" description="Disordered" evidence="1">
    <location>
        <begin position="78"/>
        <end position="98"/>
    </location>
</feature>
<evidence type="ECO:0000256" key="1">
    <source>
        <dbReference type="SAM" id="MobiDB-lite"/>
    </source>
</evidence>
<reference evidence="3" key="1">
    <citation type="submission" date="2019-11" db="EMBL/GenBank/DDBJ databases">
        <authorList>
            <person name="Feng L."/>
        </authorList>
    </citation>
    <scope>NUCLEOTIDE SEQUENCE</scope>
    <source>
        <strain evidence="3">VrattiLFYP33</strain>
    </source>
</reference>
<protein>
    <submittedName>
        <fullName evidence="3">Uncharacterized protein</fullName>
    </submittedName>
</protein>
<sequence length="98" mass="11010">MVGLQRALLIIAFLYILYHIYTHGFTTTNLIAVVLLLFSLAFELTRKVRREKLEAYFARKEAEIEAEEAAKAAKAAAARGEAVDSNTEKTVDVEHKVK</sequence>
<dbReference type="EMBL" id="CACRUX010000005">
    <property type="protein sequence ID" value="VYT69410.1"/>
    <property type="molecule type" value="Genomic_DNA"/>
</dbReference>
<evidence type="ECO:0000256" key="2">
    <source>
        <dbReference type="SAM" id="Phobius"/>
    </source>
</evidence>
<name>A0A6N2YUX4_9FIRM</name>
<dbReference type="AlphaFoldDB" id="A0A6N2YUX4"/>
<gene>
    <name evidence="3" type="ORF">VRLFYP33_02460</name>
</gene>